<name>A0A1W6ZSQ0_9HYPH</name>
<evidence type="ECO:0000256" key="5">
    <source>
        <dbReference type="ARBA" id="ARBA00023163"/>
    </source>
</evidence>
<gene>
    <name evidence="6" type="ORF">CAK95_15825</name>
</gene>
<evidence type="ECO:0000256" key="2">
    <source>
        <dbReference type="ARBA" id="ARBA00023015"/>
    </source>
</evidence>
<dbReference type="Pfam" id="PF02311">
    <property type="entry name" value="AraC_binding"/>
    <property type="match status" value="1"/>
</dbReference>
<dbReference type="Pfam" id="PF12833">
    <property type="entry name" value="HTH_18"/>
    <property type="match status" value="1"/>
</dbReference>
<dbReference type="PANTHER" id="PTHR11019">
    <property type="entry name" value="HTH-TYPE TRANSCRIPTIONAL REGULATOR NIMR"/>
    <property type="match status" value="1"/>
</dbReference>
<accession>A0A1W6ZSQ0</accession>
<protein>
    <submittedName>
        <fullName evidence="6">AraC family transcriptional regulator</fullName>
    </submittedName>
</protein>
<dbReference type="GO" id="GO:0003700">
    <property type="term" value="F:DNA-binding transcription factor activity"/>
    <property type="evidence" value="ECO:0007669"/>
    <property type="project" value="InterPro"/>
</dbReference>
<dbReference type="RefSeq" id="WP_086088778.1">
    <property type="nucleotide sequence ID" value="NZ_CP021112.1"/>
</dbReference>
<dbReference type="InterPro" id="IPR011051">
    <property type="entry name" value="RmlC_Cupin_sf"/>
</dbReference>
<keyword evidence="4" id="KW-0010">Activator</keyword>
<dbReference type="OrthoDB" id="9804543at2"/>
<dbReference type="KEGG" id="psin:CAK95_15825"/>
<organism evidence="6 7">
    <name type="scientific">Pseudorhodoplanes sinuspersici</name>
    <dbReference type="NCBI Taxonomy" id="1235591"/>
    <lineage>
        <taxon>Bacteria</taxon>
        <taxon>Pseudomonadati</taxon>
        <taxon>Pseudomonadota</taxon>
        <taxon>Alphaproteobacteria</taxon>
        <taxon>Hyphomicrobiales</taxon>
        <taxon>Pseudorhodoplanes</taxon>
    </lineage>
</organism>
<keyword evidence="7" id="KW-1185">Reference proteome</keyword>
<dbReference type="GO" id="GO:0043565">
    <property type="term" value="F:sequence-specific DNA binding"/>
    <property type="evidence" value="ECO:0007669"/>
    <property type="project" value="InterPro"/>
</dbReference>
<reference evidence="6 7" key="1">
    <citation type="submission" date="2017-05" db="EMBL/GenBank/DDBJ databases">
        <title>Full genome sequence of Pseudorhodoplanes sinuspersici.</title>
        <authorList>
            <person name="Dastgheib S.M.M."/>
            <person name="Shavandi M."/>
            <person name="Tirandaz H."/>
        </authorList>
    </citation>
    <scope>NUCLEOTIDE SEQUENCE [LARGE SCALE GENOMIC DNA]</scope>
    <source>
        <strain evidence="6 7">RIPI110</strain>
    </source>
</reference>
<dbReference type="InterPro" id="IPR018060">
    <property type="entry name" value="HTH_AraC"/>
</dbReference>
<dbReference type="PROSITE" id="PS00041">
    <property type="entry name" value="HTH_ARAC_FAMILY_1"/>
    <property type="match status" value="1"/>
</dbReference>
<proteinExistence type="predicted"/>
<dbReference type="Proteomes" id="UP000194137">
    <property type="component" value="Chromosome"/>
</dbReference>
<dbReference type="FunFam" id="1.10.10.60:FF:000132">
    <property type="entry name" value="AraC family transcriptional regulator"/>
    <property type="match status" value="1"/>
</dbReference>
<dbReference type="InterPro" id="IPR009057">
    <property type="entry name" value="Homeodomain-like_sf"/>
</dbReference>
<dbReference type="Gene3D" id="1.10.10.60">
    <property type="entry name" value="Homeodomain-like"/>
    <property type="match status" value="1"/>
</dbReference>
<evidence type="ECO:0000256" key="1">
    <source>
        <dbReference type="ARBA" id="ARBA00022491"/>
    </source>
</evidence>
<keyword evidence="3" id="KW-0238">DNA-binding</keyword>
<evidence type="ECO:0000256" key="4">
    <source>
        <dbReference type="ARBA" id="ARBA00023159"/>
    </source>
</evidence>
<evidence type="ECO:0000256" key="3">
    <source>
        <dbReference type="ARBA" id="ARBA00023125"/>
    </source>
</evidence>
<keyword evidence="1" id="KW-0678">Repressor</keyword>
<dbReference type="EMBL" id="CP021112">
    <property type="protein sequence ID" value="ARQ00382.1"/>
    <property type="molecule type" value="Genomic_DNA"/>
</dbReference>
<dbReference type="CDD" id="cd06124">
    <property type="entry name" value="cupin_NimR-like_N"/>
    <property type="match status" value="1"/>
</dbReference>
<keyword evidence="5" id="KW-0804">Transcription</keyword>
<dbReference type="SUPFAM" id="SSF46689">
    <property type="entry name" value="Homeodomain-like"/>
    <property type="match status" value="1"/>
</dbReference>
<evidence type="ECO:0000313" key="7">
    <source>
        <dbReference type="Proteomes" id="UP000194137"/>
    </source>
</evidence>
<dbReference type="PRINTS" id="PR00032">
    <property type="entry name" value="HTHARAC"/>
</dbReference>
<keyword evidence="2" id="KW-0805">Transcription regulation</keyword>
<evidence type="ECO:0000313" key="6">
    <source>
        <dbReference type="EMBL" id="ARQ00382.1"/>
    </source>
</evidence>
<dbReference type="SMART" id="SM00342">
    <property type="entry name" value="HTH_ARAC"/>
    <property type="match status" value="1"/>
</dbReference>
<dbReference type="SUPFAM" id="SSF51182">
    <property type="entry name" value="RmlC-like cupins"/>
    <property type="match status" value="1"/>
</dbReference>
<dbReference type="PROSITE" id="PS01124">
    <property type="entry name" value="HTH_ARAC_FAMILY_2"/>
    <property type="match status" value="1"/>
</dbReference>
<dbReference type="InterPro" id="IPR020449">
    <property type="entry name" value="Tscrpt_reg_AraC-type_HTH"/>
</dbReference>
<dbReference type="PANTHER" id="PTHR11019:SF199">
    <property type="entry name" value="HTH-TYPE TRANSCRIPTIONAL REGULATOR NIMR"/>
    <property type="match status" value="1"/>
</dbReference>
<dbReference type="InterPro" id="IPR018062">
    <property type="entry name" value="HTH_AraC-typ_CS"/>
</dbReference>
<dbReference type="InterPro" id="IPR003313">
    <property type="entry name" value="AraC-bd"/>
</dbReference>
<dbReference type="AlphaFoldDB" id="A0A1W6ZSQ0"/>
<sequence length="268" mass="29851">MAGPPESPFDADTEEERPLLIAVAHGEPDSLVAESHSHAYGQLAGAWRGLLTLGTETGQWVVPAVHAVWIPPHQVHSGRSHGPFDGWCVYIRPSICRDLPDRPVTMRTSGLLREAVLRMAQWKGQPLDDIRLPLAQVILNEIRTLPAESLGLPMPRDPRLLRIANALAEHPEDDRDLHAWASWAGVATRTLSRRFVSETGFTFTAWRQRARLLRSLEMLTENTPVTSVALDLGYDSISAFIALFRRTFGVTPGEYVRNATRVGNKQLF</sequence>